<dbReference type="EMBL" id="CP147982">
    <property type="protein sequence ID" value="WXK80133.1"/>
    <property type="molecule type" value="Genomic_DNA"/>
</dbReference>
<evidence type="ECO:0000313" key="1">
    <source>
        <dbReference type="EMBL" id="WXK80133.1"/>
    </source>
</evidence>
<reference evidence="1 2" key="1">
    <citation type="submission" date="2024-03" db="EMBL/GenBank/DDBJ databases">
        <title>The complete genome of Streptomyces sirii sp.nov.</title>
        <authorList>
            <person name="Zakalyukina Y.V."/>
            <person name="Belik A.R."/>
            <person name="Biryukov M.V."/>
            <person name="Baturina O.A."/>
            <person name="Kabilov M.R."/>
        </authorList>
    </citation>
    <scope>NUCLEOTIDE SEQUENCE [LARGE SCALE GENOMIC DNA]</scope>
    <source>
        <strain evidence="1 2">BP-8</strain>
    </source>
</reference>
<dbReference type="Proteomes" id="UP001626628">
    <property type="component" value="Chromosome"/>
</dbReference>
<evidence type="ECO:0000313" key="2">
    <source>
        <dbReference type="Proteomes" id="UP001626628"/>
    </source>
</evidence>
<protein>
    <submittedName>
        <fullName evidence="1">Uncharacterized protein</fullName>
    </submittedName>
</protein>
<accession>A0ABZ2QYG5</accession>
<dbReference type="RefSeq" id="WP_407288272.1">
    <property type="nucleotide sequence ID" value="NZ_CP147982.1"/>
</dbReference>
<sequence length="335" mass="35130">MNATSDAPIAELAAAWEEVRAEYYADHDTELVLACARALVADPGGERAWLWTFGLLMTADYVSLQSASDGTAAAVLDALRATDRELRRRPCAHDGHPYEGDLDEQLPRLVSYLPLLEHGAPPAGEADRDGWHCAEVWRCPRNVAGYARVAIDILAPGTTDAVPARLSTAEQEEVGDLASLLDGHPAPGVSVSWSLSHYGKALAAATEPAERAGLVVIVTALSRYAVGLVDGPGPLNDLIAGLASVPAAPAEGSCGHGAAAHPVLPEAPEDVLTAGMRLKSPSGRRLLAERGGRPGEGAPLEAWRCPAFVAELARASLKRVRAAREELFGALGSAR</sequence>
<gene>
    <name evidence="1" type="ORF">WAB15_31315</name>
</gene>
<keyword evidence="2" id="KW-1185">Reference proteome</keyword>
<proteinExistence type="predicted"/>
<organism evidence="1 2">
    <name type="scientific">Streptomyces sirii</name>
    <dbReference type="NCBI Taxonomy" id="3127701"/>
    <lineage>
        <taxon>Bacteria</taxon>
        <taxon>Bacillati</taxon>
        <taxon>Actinomycetota</taxon>
        <taxon>Actinomycetes</taxon>
        <taxon>Kitasatosporales</taxon>
        <taxon>Streptomycetaceae</taxon>
        <taxon>Streptomyces</taxon>
    </lineage>
</organism>
<name>A0ABZ2QYG5_9ACTN</name>